<accession>A0ABT2NLU1</accession>
<dbReference type="SUPFAM" id="SSF48179">
    <property type="entry name" value="6-phosphogluconate dehydrogenase C-terminal domain-like"/>
    <property type="match status" value="1"/>
</dbReference>
<keyword evidence="1" id="KW-0560">Oxidoreductase</keyword>
<dbReference type="InterPro" id="IPR008927">
    <property type="entry name" value="6-PGluconate_DH-like_C_sf"/>
</dbReference>
<protein>
    <submittedName>
        <fullName evidence="3">NAD(P)-binding domain-containing protein</fullName>
    </submittedName>
</protein>
<feature type="domain" description="6-phosphogluconate dehydrogenase NADP-binding" evidence="2">
    <location>
        <begin position="38"/>
        <end position="155"/>
    </location>
</feature>
<evidence type="ECO:0000313" key="4">
    <source>
        <dbReference type="Proteomes" id="UP001205601"/>
    </source>
</evidence>
<name>A0ABT2NLU1_9RHOB</name>
<proteinExistence type="predicted"/>
<dbReference type="PANTHER" id="PTHR43060">
    <property type="entry name" value="3-HYDROXYISOBUTYRATE DEHYDROGENASE-LIKE 1, MITOCHONDRIAL-RELATED"/>
    <property type="match status" value="1"/>
</dbReference>
<evidence type="ECO:0000256" key="1">
    <source>
        <dbReference type="ARBA" id="ARBA00023002"/>
    </source>
</evidence>
<evidence type="ECO:0000313" key="3">
    <source>
        <dbReference type="EMBL" id="MCT8329888.1"/>
    </source>
</evidence>
<comment type="caution">
    <text evidence="3">The sequence shown here is derived from an EMBL/GenBank/DDBJ whole genome shotgun (WGS) entry which is preliminary data.</text>
</comment>
<organism evidence="3 4">
    <name type="scientific">Albidovulum sediminis</name>
    <dbReference type="NCBI Taxonomy" id="3066345"/>
    <lineage>
        <taxon>Bacteria</taxon>
        <taxon>Pseudomonadati</taxon>
        <taxon>Pseudomonadota</taxon>
        <taxon>Alphaproteobacteria</taxon>
        <taxon>Rhodobacterales</taxon>
        <taxon>Paracoccaceae</taxon>
        <taxon>Albidovulum</taxon>
    </lineage>
</organism>
<keyword evidence="4" id="KW-1185">Reference proteome</keyword>
<dbReference type="InterPro" id="IPR006115">
    <property type="entry name" value="6PGDH_NADP-bd"/>
</dbReference>
<dbReference type="InterPro" id="IPR013328">
    <property type="entry name" value="6PGD_dom2"/>
</dbReference>
<dbReference type="InterPro" id="IPR036291">
    <property type="entry name" value="NAD(P)-bd_dom_sf"/>
</dbReference>
<gene>
    <name evidence="3" type="ORF">N5I32_10215</name>
</gene>
<dbReference type="PANTHER" id="PTHR43060:SF15">
    <property type="entry name" value="3-HYDROXYISOBUTYRATE DEHYDROGENASE-LIKE 1, MITOCHONDRIAL-RELATED"/>
    <property type="match status" value="1"/>
</dbReference>
<dbReference type="PIRSF" id="PIRSF000103">
    <property type="entry name" value="HIBADH"/>
    <property type="match status" value="1"/>
</dbReference>
<reference evidence="4" key="1">
    <citation type="submission" date="2023-07" db="EMBL/GenBank/DDBJ databases">
        <title>Defluviimonas sediminis sp. nov., isolated from mangrove sediment.</title>
        <authorList>
            <person name="Liu L."/>
            <person name="Li J."/>
            <person name="Huang Y."/>
            <person name="Pan J."/>
            <person name="Li M."/>
        </authorList>
    </citation>
    <scope>NUCLEOTIDE SEQUENCE [LARGE SCALE GENOMIC DNA]</scope>
    <source>
        <strain evidence="4">FT324</strain>
    </source>
</reference>
<dbReference type="EMBL" id="JAOCQF010000001">
    <property type="protein sequence ID" value="MCT8329888.1"/>
    <property type="molecule type" value="Genomic_DNA"/>
</dbReference>
<evidence type="ECO:0000259" key="2">
    <source>
        <dbReference type="Pfam" id="PF03446"/>
    </source>
</evidence>
<sequence length="269" mass="28456">MTSIVGIAGTSRLSVPVLRRLRDTGHDARGFLPRAATSEAENATGDADDFTSGLKTLVVLATDIAETEDLLFETHALVSRAETLERIVICGTLTPRYVRALRHRIPERIAVIDAPVAGSPRQAGEGRLTFLVGGTAQAVAGAEPILSALARRVERMGALGAGTSAKVLRDFLSASSAAMTRLALDWAEAQGLDEPKLLTMLEATPARSLISAEFDGAEYALDNPAADDTVTALVRDVEGALDCALQDAHLTPPGALRDAFRNLRARALH</sequence>
<dbReference type="InterPro" id="IPR015815">
    <property type="entry name" value="HIBADH-related"/>
</dbReference>
<dbReference type="Proteomes" id="UP001205601">
    <property type="component" value="Unassembled WGS sequence"/>
</dbReference>
<dbReference type="SUPFAM" id="SSF51735">
    <property type="entry name" value="NAD(P)-binding Rossmann-fold domains"/>
    <property type="match status" value="1"/>
</dbReference>
<dbReference type="Pfam" id="PF03446">
    <property type="entry name" value="NAD_binding_2"/>
    <property type="match status" value="1"/>
</dbReference>
<dbReference type="Gene3D" id="1.10.1040.10">
    <property type="entry name" value="N-(1-d-carboxylethyl)-l-norvaline Dehydrogenase, domain 2"/>
    <property type="match status" value="1"/>
</dbReference>
<dbReference type="RefSeq" id="WP_261495446.1">
    <property type="nucleotide sequence ID" value="NZ_JAOCQF010000001.1"/>
</dbReference>
<dbReference type="Gene3D" id="3.40.50.720">
    <property type="entry name" value="NAD(P)-binding Rossmann-like Domain"/>
    <property type="match status" value="1"/>
</dbReference>